<accession>A0A8H5YWW4</accession>
<evidence type="ECO:0000313" key="2">
    <source>
        <dbReference type="EMBL" id="KAF5718705.1"/>
    </source>
</evidence>
<dbReference type="InterPro" id="IPR008979">
    <property type="entry name" value="Galactose-bd-like_sf"/>
</dbReference>
<keyword evidence="3" id="KW-1185">Reference proteome</keyword>
<proteinExistence type="predicted"/>
<evidence type="ECO:0000313" key="3">
    <source>
        <dbReference type="Proteomes" id="UP000544331"/>
    </source>
</evidence>
<dbReference type="EMBL" id="JAAOAN010000161">
    <property type="protein sequence ID" value="KAF5718705.1"/>
    <property type="molecule type" value="Genomic_DNA"/>
</dbReference>
<evidence type="ECO:0008006" key="4">
    <source>
        <dbReference type="Google" id="ProtNLM"/>
    </source>
</evidence>
<dbReference type="AlphaFoldDB" id="A0A8H5YWW4"/>
<keyword evidence="1" id="KW-0732">Signal</keyword>
<feature type="signal peptide" evidence="1">
    <location>
        <begin position="1"/>
        <end position="19"/>
    </location>
</feature>
<comment type="caution">
    <text evidence="2">The sequence shown here is derived from an EMBL/GenBank/DDBJ whole genome shotgun (WGS) entry which is preliminary data.</text>
</comment>
<feature type="chain" id="PRO_5034486993" description="CBM-cenC domain-containing protein" evidence="1">
    <location>
        <begin position="20"/>
        <end position="288"/>
    </location>
</feature>
<dbReference type="Gene3D" id="2.60.120.260">
    <property type="entry name" value="Galactose-binding domain-like"/>
    <property type="match status" value="1"/>
</dbReference>
<protein>
    <recommendedName>
        <fullName evidence="4">CBM-cenC domain-containing protein</fullName>
    </recommendedName>
</protein>
<evidence type="ECO:0000256" key="1">
    <source>
        <dbReference type="SAM" id="SignalP"/>
    </source>
</evidence>
<reference evidence="2 3" key="1">
    <citation type="submission" date="2020-05" db="EMBL/GenBank/DDBJ databases">
        <title>Identification and distribution of gene clusters putatively required for synthesis of sphingolipid metabolism inhibitors in phylogenetically diverse species of the filamentous fungus Fusarium.</title>
        <authorList>
            <person name="Kim H.-S."/>
            <person name="Busman M."/>
            <person name="Brown D.W."/>
            <person name="Divon H."/>
            <person name="Uhlig S."/>
            <person name="Proctor R.H."/>
        </authorList>
    </citation>
    <scope>NUCLEOTIDE SEQUENCE [LARGE SCALE GENOMIC DNA]</scope>
    <source>
        <strain evidence="2 3">NRRL 66235</strain>
    </source>
</reference>
<organism evidence="2 3">
    <name type="scientific">Fusarium mundagurra</name>
    <dbReference type="NCBI Taxonomy" id="1567541"/>
    <lineage>
        <taxon>Eukaryota</taxon>
        <taxon>Fungi</taxon>
        <taxon>Dikarya</taxon>
        <taxon>Ascomycota</taxon>
        <taxon>Pezizomycotina</taxon>
        <taxon>Sordariomycetes</taxon>
        <taxon>Hypocreomycetidae</taxon>
        <taxon>Hypocreales</taxon>
        <taxon>Nectriaceae</taxon>
        <taxon>Fusarium</taxon>
        <taxon>Fusarium fujikuroi species complex</taxon>
    </lineage>
</organism>
<name>A0A8H5YWW4_9HYPO</name>
<sequence>MRVTIFALPLLAFGHGVLASPCKPHASSALSVSTTAVIPIDSTESIAFPTSTTAAAGESITTLSIVFTESSTESIFSTENSIVSTTTIESGIEPTTTSDESTTIFASTTITSSDVRSVTTSAAAEPQEPNLLANSGFEDNTIEPWKIYRPSTNPGQISIATDQVYEGSQSGRFAYSANPIGVFWGMYQSVDSSILVADTPYSISLRIRVSPGACNVFVGASAGNSGAPAAGGLVSVDVAAASMDWVQVTTTVQYTQTMIGRGGGLVVGSSCRLAPVSIWIDDVALRKI</sequence>
<dbReference type="OrthoDB" id="5102317at2759"/>
<dbReference type="Proteomes" id="UP000544331">
    <property type="component" value="Unassembled WGS sequence"/>
</dbReference>
<dbReference type="SUPFAM" id="SSF49785">
    <property type="entry name" value="Galactose-binding domain-like"/>
    <property type="match status" value="1"/>
</dbReference>
<gene>
    <name evidence="2" type="ORF">FMUND_5065</name>
</gene>